<keyword evidence="4" id="KW-1185">Reference proteome</keyword>
<comment type="caution">
    <text evidence="3">The sequence shown here is derived from an EMBL/GenBank/DDBJ whole genome shotgun (WGS) entry which is preliminary data.</text>
</comment>
<evidence type="ECO:0000259" key="2">
    <source>
        <dbReference type="Pfam" id="PF12051"/>
    </source>
</evidence>
<evidence type="ECO:0000313" key="4">
    <source>
        <dbReference type="Proteomes" id="UP001610444"/>
    </source>
</evidence>
<reference evidence="3 4" key="1">
    <citation type="submission" date="2024-07" db="EMBL/GenBank/DDBJ databases">
        <title>Section-level genome sequencing and comparative genomics of Aspergillus sections Usti and Cavernicolus.</title>
        <authorList>
            <consortium name="Lawrence Berkeley National Laboratory"/>
            <person name="Nybo J.L."/>
            <person name="Vesth T.C."/>
            <person name="Theobald S."/>
            <person name="Frisvad J.C."/>
            <person name="Larsen T.O."/>
            <person name="Kjaerboelling I."/>
            <person name="Rothschild-Mancinelli K."/>
            <person name="Lyhne E.K."/>
            <person name="Kogle M.E."/>
            <person name="Barry K."/>
            <person name="Clum A."/>
            <person name="Na H."/>
            <person name="Ledsgaard L."/>
            <person name="Lin J."/>
            <person name="Lipzen A."/>
            <person name="Kuo A."/>
            <person name="Riley R."/>
            <person name="Mondo S."/>
            <person name="LaButti K."/>
            <person name="Haridas S."/>
            <person name="Pangalinan J."/>
            <person name="Salamov A.A."/>
            <person name="Simmons B.A."/>
            <person name="Magnuson J.K."/>
            <person name="Chen J."/>
            <person name="Drula E."/>
            <person name="Henrissat B."/>
            <person name="Wiebenga A."/>
            <person name="Lubbers R.J."/>
            <person name="Gomes A.C."/>
            <person name="Macurrencykelacurrency M.R."/>
            <person name="Stajich J."/>
            <person name="Grigoriev I.V."/>
            <person name="Mortensen U.H."/>
            <person name="De vries R.P."/>
            <person name="Baker S.E."/>
            <person name="Andersen M.R."/>
        </authorList>
    </citation>
    <scope>NUCLEOTIDE SEQUENCE [LARGE SCALE GENOMIC DNA]</scope>
    <source>
        <strain evidence="3 4">CBS 756.74</strain>
    </source>
</reference>
<dbReference type="PANTHER" id="PTHR34814">
    <property type="entry name" value="NITROSOGUANIDINE RESISTANCE PROTEIN SNG1"/>
    <property type="match status" value="1"/>
</dbReference>
<evidence type="ECO:0000256" key="1">
    <source>
        <dbReference type="SAM" id="Phobius"/>
    </source>
</evidence>
<dbReference type="Pfam" id="PF12051">
    <property type="entry name" value="DUF3533"/>
    <property type="match status" value="1"/>
</dbReference>
<feature type="domain" description="DUF3533" evidence="2">
    <location>
        <begin position="15"/>
        <end position="375"/>
    </location>
</feature>
<keyword evidence="1" id="KW-1133">Transmembrane helix</keyword>
<dbReference type="InterPro" id="IPR053001">
    <property type="entry name" value="MNNG_permease-like"/>
</dbReference>
<gene>
    <name evidence="3" type="ORF">BJX68DRAFT_231662</name>
</gene>
<feature type="transmembrane region" description="Helical" evidence="1">
    <location>
        <begin position="242"/>
        <end position="265"/>
    </location>
</feature>
<feature type="transmembrane region" description="Helical" evidence="1">
    <location>
        <begin position="364"/>
        <end position="385"/>
    </location>
</feature>
<organism evidence="3 4">
    <name type="scientific">Aspergillus pseudodeflectus</name>
    <dbReference type="NCBI Taxonomy" id="176178"/>
    <lineage>
        <taxon>Eukaryota</taxon>
        <taxon>Fungi</taxon>
        <taxon>Dikarya</taxon>
        <taxon>Ascomycota</taxon>
        <taxon>Pezizomycotina</taxon>
        <taxon>Eurotiomycetes</taxon>
        <taxon>Eurotiomycetidae</taxon>
        <taxon>Eurotiales</taxon>
        <taxon>Aspergillaceae</taxon>
        <taxon>Aspergillus</taxon>
        <taxon>Aspergillus subgen. Nidulantes</taxon>
    </lineage>
</organism>
<feature type="transmembrane region" description="Helical" evidence="1">
    <location>
        <begin position="285"/>
        <end position="303"/>
    </location>
</feature>
<dbReference type="GeneID" id="98154535"/>
<dbReference type="EMBL" id="JBFXLR010000010">
    <property type="protein sequence ID" value="KAL2855159.1"/>
    <property type="molecule type" value="Genomic_DNA"/>
</dbReference>
<proteinExistence type="predicted"/>
<name>A0ABR4KSA4_9EURO</name>
<keyword evidence="1" id="KW-0472">Membrane</keyword>
<feature type="transmembrane region" description="Helical" evidence="1">
    <location>
        <begin position="310"/>
        <end position="327"/>
    </location>
</feature>
<feature type="transmembrane region" description="Helical" evidence="1">
    <location>
        <begin position="204"/>
        <end position="230"/>
    </location>
</feature>
<dbReference type="RefSeq" id="XP_070901815.1">
    <property type="nucleotide sequence ID" value="XM_071039371.1"/>
</dbReference>
<dbReference type="InterPro" id="IPR022703">
    <property type="entry name" value="DUF3533"/>
</dbReference>
<evidence type="ECO:0000313" key="3">
    <source>
        <dbReference type="EMBL" id="KAL2855159.1"/>
    </source>
</evidence>
<dbReference type="PANTHER" id="PTHR34814:SF2">
    <property type="entry name" value="DUF3533 DOMAIN-CONTAINING PROTEIN"/>
    <property type="match status" value="1"/>
</dbReference>
<accession>A0ABR4KSA4</accession>
<keyword evidence="1" id="KW-0812">Transmembrane</keyword>
<protein>
    <recommendedName>
        <fullName evidence="2">DUF3533 domain-containing protein</fullName>
    </recommendedName>
</protein>
<sequence>MTGLKPFLIAITGAAVMLQLLILANMSYLYGTAYHNTLRYSALKFLFVDYDGGEVGQSVMAAYNQMRGPEFPTLHQHSPAEYPAPQDVQEAVCKGGYWGAIYSSRDASSRLSAALASSEGARDYDSSQALGYIWSSARYPSTAQAVSSMLDGLAQGAAAAYRQINGTAALATINVSDPSIAQAILSPISASSTDLNPMPQGTRFYYNTVSMVMPIIIQFFFIMALNGIWAQNKPALPAPKATLLRFGISLVYTCLSALVMTGYIWSFRESWPVTGSQFARSWMAIWLASHIHFMLIDFVIAIIPMQFAPFFVLTWVILNVSSTISPFELSPGVYRLGYVMPAHELYEVLLQIWTEGCNPHLGRALGVLFAEWVVGVALFVVAGVVRRGDGRGFRRVFSSSKGESKV</sequence>
<feature type="transmembrane region" description="Helical" evidence="1">
    <location>
        <begin position="7"/>
        <end position="30"/>
    </location>
</feature>
<dbReference type="Proteomes" id="UP001610444">
    <property type="component" value="Unassembled WGS sequence"/>
</dbReference>